<accession>A0A397ET25</accession>
<evidence type="ECO:0000313" key="3">
    <source>
        <dbReference type="EMBL" id="RHZ40457.1"/>
    </source>
</evidence>
<keyword evidence="1" id="KW-0472">Membrane</keyword>
<evidence type="ECO:0000313" key="5">
    <source>
        <dbReference type="Proteomes" id="UP000286510"/>
    </source>
</evidence>
<dbReference type="AlphaFoldDB" id="A0A397ET25"/>
<dbReference type="Proteomes" id="UP000286510">
    <property type="component" value="Unassembled WGS sequence"/>
</dbReference>
<keyword evidence="1" id="KW-0812">Transmembrane</keyword>
<gene>
    <name evidence="3" type="ORF">DYB26_015760</name>
    <name evidence="2" type="ORF">DYB31_016234</name>
</gene>
<keyword evidence="1" id="KW-1133">Transmembrane helix</keyword>
<dbReference type="Proteomes" id="UP000266196">
    <property type="component" value="Unassembled WGS sequence"/>
</dbReference>
<name>A0A397ET25_APHAT</name>
<protein>
    <submittedName>
        <fullName evidence="2">Uncharacterized protein</fullName>
    </submittedName>
</protein>
<sequence length="239" mass="26523">MRYATYAIKRWHVEHRFAAIDPGLVAMAVVVFSGPMMWVTANTALATYFYFTWSIFDTSSPGLSIETFPVSVLRYACTSYNDLKTKLLMRLQLDRPTNSQRDLSSSPVIDMVGGSVYALMDKQPMAKRLPLFSLRGSDCFVSCMDGHGNVVKKLRLTLLDCVDVAPIALKRHRHQTTTMATASRAPTNQSKSPANGIALCPLDHPHQSFCLVNRQICAGLYATAPTYVHLGASKCKWVL</sequence>
<organism evidence="2 4">
    <name type="scientific">Aphanomyces astaci</name>
    <name type="common">Crayfish plague agent</name>
    <dbReference type="NCBI Taxonomy" id="112090"/>
    <lineage>
        <taxon>Eukaryota</taxon>
        <taxon>Sar</taxon>
        <taxon>Stramenopiles</taxon>
        <taxon>Oomycota</taxon>
        <taxon>Saprolegniomycetes</taxon>
        <taxon>Saprolegniales</taxon>
        <taxon>Verrucalvaceae</taxon>
        <taxon>Aphanomyces</taxon>
    </lineage>
</organism>
<evidence type="ECO:0000313" key="4">
    <source>
        <dbReference type="Proteomes" id="UP000266196"/>
    </source>
</evidence>
<evidence type="ECO:0000256" key="1">
    <source>
        <dbReference type="SAM" id="Phobius"/>
    </source>
</evidence>
<dbReference type="EMBL" id="QUTF01006577">
    <property type="protein sequence ID" value="RHZ40457.1"/>
    <property type="molecule type" value="Genomic_DNA"/>
</dbReference>
<reference evidence="4 5" key="1">
    <citation type="submission" date="2018-08" db="EMBL/GenBank/DDBJ databases">
        <title>Aphanomyces genome sequencing and annotation.</title>
        <authorList>
            <person name="Minardi D."/>
            <person name="Oidtmann B."/>
            <person name="Van Der Giezen M."/>
            <person name="Studholme D.J."/>
        </authorList>
    </citation>
    <scope>NUCLEOTIDE SEQUENCE [LARGE SCALE GENOMIC DNA]</scope>
    <source>
        <strain evidence="2 4">197901</strain>
        <strain evidence="3 5">FDL457</strain>
    </source>
</reference>
<evidence type="ECO:0000313" key="2">
    <source>
        <dbReference type="EMBL" id="RHZ04329.1"/>
    </source>
</evidence>
<comment type="caution">
    <text evidence="2">The sequence shown here is derived from an EMBL/GenBank/DDBJ whole genome shotgun (WGS) entry which is preliminary data.</text>
</comment>
<dbReference type="EMBL" id="QUTE01013540">
    <property type="protein sequence ID" value="RHZ04329.1"/>
    <property type="molecule type" value="Genomic_DNA"/>
</dbReference>
<feature type="transmembrane region" description="Helical" evidence="1">
    <location>
        <begin position="24"/>
        <end position="51"/>
    </location>
</feature>
<proteinExistence type="predicted"/>